<reference evidence="2 3" key="1">
    <citation type="submission" date="2023-07" db="EMBL/GenBank/DDBJ databases">
        <title>Genomic Encyclopedia of Type Strains, Phase IV (KMG-IV): sequencing the most valuable type-strain genomes for metagenomic binning, comparative biology and taxonomic classification.</title>
        <authorList>
            <person name="Goeker M."/>
        </authorList>
    </citation>
    <scope>NUCLEOTIDE SEQUENCE [LARGE SCALE GENOMIC DNA]</scope>
    <source>
        <strain evidence="2 3">DSM 19922</strain>
    </source>
</reference>
<dbReference type="RefSeq" id="WP_246512875.1">
    <property type="nucleotide sequence ID" value="NZ_JAUSVU010000003.1"/>
</dbReference>
<organism evidence="2 3">
    <name type="scientific">Azospirillum picis</name>
    <dbReference type="NCBI Taxonomy" id="488438"/>
    <lineage>
        <taxon>Bacteria</taxon>
        <taxon>Pseudomonadati</taxon>
        <taxon>Pseudomonadota</taxon>
        <taxon>Alphaproteobacteria</taxon>
        <taxon>Rhodospirillales</taxon>
        <taxon>Azospirillaceae</taxon>
        <taxon>Azospirillum</taxon>
    </lineage>
</organism>
<gene>
    <name evidence="2" type="ORF">QO018_001274</name>
</gene>
<evidence type="ECO:0000313" key="2">
    <source>
        <dbReference type="EMBL" id="MDQ0532430.1"/>
    </source>
</evidence>
<dbReference type="InterPro" id="IPR037053">
    <property type="entry name" value="Phage_tail_collar_dom_sf"/>
</dbReference>
<accession>A0ABU0MG61</accession>
<name>A0ABU0MG61_9PROT</name>
<dbReference type="SUPFAM" id="SSF88874">
    <property type="entry name" value="Receptor-binding domain of short tail fibre protein gp12"/>
    <property type="match status" value="1"/>
</dbReference>
<evidence type="ECO:0000313" key="3">
    <source>
        <dbReference type="Proteomes" id="UP001244552"/>
    </source>
</evidence>
<evidence type="ECO:0000259" key="1">
    <source>
        <dbReference type="Pfam" id="PF07484"/>
    </source>
</evidence>
<dbReference type="InterPro" id="IPR011083">
    <property type="entry name" value="Phage_tail_collar_dom"/>
</dbReference>
<sequence length="71" mass="7826">MVPYDFVPDGFAACDGSSLNVTSYEALYSVMGNKFGGDDKQSFKLPDLRGKEPVLGLHYVMCLTGLYPDRQ</sequence>
<dbReference type="Pfam" id="PF07484">
    <property type="entry name" value="Collar"/>
    <property type="match status" value="1"/>
</dbReference>
<keyword evidence="3" id="KW-1185">Reference proteome</keyword>
<comment type="caution">
    <text evidence="2">The sequence shown here is derived from an EMBL/GenBank/DDBJ whole genome shotgun (WGS) entry which is preliminary data.</text>
</comment>
<dbReference type="Proteomes" id="UP001244552">
    <property type="component" value="Unassembled WGS sequence"/>
</dbReference>
<dbReference type="Gene3D" id="3.90.1340.10">
    <property type="entry name" value="Phage tail collar domain"/>
    <property type="match status" value="1"/>
</dbReference>
<dbReference type="EMBL" id="JAUSVU010000003">
    <property type="protein sequence ID" value="MDQ0532430.1"/>
    <property type="molecule type" value="Genomic_DNA"/>
</dbReference>
<feature type="domain" description="Phage tail collar" evidence="1">
    <location>
        <begin position="1"/>
        <end position="52"/>
    </location>
</feature>
<protein>
    <submittedName>
        <fullName evidence="2">Microcystin-dependent protein</fullName>
    </submittedName>
</protein>
<proteinExistence type="predicted"/>